<keyword evidence="10 14" id="KW-0479">Metal-binding</keyword>
<feature type="binding site" evidence="14">
    <location>
        <position position="251"/>
    </location>
    <ligand>
        <name>a divalent metal cation</name>
        <dbReference type="ChEBI" id="CHEBI:60240"/>
    </ligand>
</feature>
<dbReference type="HAMAP" id="MF_00107">
    <property type="entry name" value="IspF"/>
    <property type="match status" value="1"/>
</dbReference>
<dbReference type="PANTHER" id="PTHR43181">
    <property type="entry name" value="2-C-METHYL-D-ERYTHRITOL 2,4-CYCLODIPHOSPHATE SYNTHASE, CHLOROPLASTIC"/>
    <property type="match status" value="1"/>
</dbReference>
<dbReference type="GO" id="GO:0050518">
    <property type="term" value="F:2-C-methyl-D-erythritol 4-phosphate cytidylyltransferase activity"/>
    <property type="evidence" value="ECO:0007669"/>
    <property type="project" value="UniProtKB-UniRule"/>
</dbReference>
<keyword evidence="13 14" id="KW-0511">Multifunctional enzyme</keyword>
<reference evidence="16 17" key="1">
    <citation type="submission" date="2020-12" db="EMBL/GenBank/DDBJ databases">
        <title>Revised draft genomes of Rhodomicrobium vannielii ATCC 17100 and Rhodomicrobium udaipurense JA643.</title>
        <authorList>
            <person name="Conners E.M."/>
            <person name="Davenport E.J."/>
            <person name="Bose A."/>
        </authorList>
    </citation>
    <scope>NUCLEOTIDE SEQUENCE [LARGE SCALE GENOMIC DNA]</scope>
    <source>
        <strain evidence="16 17">JA643</strain>
    </source>
</reference>
<feature type="binding site" evidence="14">
    <location>
        <begin position="297"/>
        <end position="299"/>
    </location>
    <ligand>
        <name>4-CDP-2-C-methyl-D-erythritol 2-phosphate</name>
        <dbReference type="ChEBI" id="CHEBI:57919"/>
    </ligand>
</feature>
<dbReference type="EC" id="2.7.7.60" evidence="14"/>
<sequence length="400" mass="42125">MQEEDQHLPVHAALIVAAGSGVRAGQKQGRPKQYCLAGGKPILRRTLEAFLFHPEIAAVVVVIRAGDEALYAEAVAGLDTDKLLQPVPGGATRQLSVKAGLDALEAHTPHAVLIHDAARPFISAACISDTIAALDTSDGAIAAAPVTDTLKRGEDGRSAGTVDRAGLWRAQTPQTFIYDRIMAAHRAAGERTDFTDDASIAEWHGLSVALVSNTSENMKITTAEDLVMADMIASGGVTLPDVRVGSGFDVHAFEDGNHVTLCGVKIPHDKGLKAHSDGDAGLHALTDALYGTIGAGDIGDHFPPSDPQWRAMDSTVFLKHAVALVAEKGGRITNADVTLICERPKVGPHRDAMRARMAEILGIEIERVSIKATTSEQLGFTGRREGIAALASATVVFAAR</sequence>
<evidence type="ECO:0000256" key="1">
    <source>
        <dbReference type="ARBA" id="ARBA00000200"/>
    </source>
</evidence>
<dbReference type="FunFam" id="3.90.550.10:FF:000003">
    <property type="entry name" value="2-C-methyl-D-erythritol 4-phosphate cytidylyltransferase"/>
    <property type="match status" value="1"/>
</dbReference>
<evidence type="ECO:0000256" key="12">
    <source>
        <dbReference type="ARBA" id="ARBA00023239"/>
    </source>
</evidence>
<evidence type="ECO:0000256" key="8">
    <source>
        <dbReference type="ARBA" id="ARBA00022679"/>
    </source>
</evidence>
<comment type="cofactor">
    <cofactor evidence="3 14">
        <name>a divalent metal cation</name>
        <dbReference type="ChEBI" id="CHEBI:60240"/>
    </cofactor>
</comment>
<comment type="similarity">
    <text evidence="14">In the C-terminal section; belongs to the IspF family.</text>
</comment>
<feature type="binding site" evidence="14">
    <location>
        <begin position="373"/>
        <end position="376"/>
    </location>
    <ligand>
        <name>4-CDP-2-C-methyl-D-erythritol 2-phosphate</name>
        <dbReference type="ChEBI" id="CHEBI:57919"/>
    </ligand>
</feature>
<dbReference type="InterPro" id="IPR026596">
    <property type="entry name" value="IspD/F"/>
</dbReference>
<dbReference type="HAMAP" id="MF_01520">
    <property type="entry name" value="IspDF"/>
    <property type="match status" value="1"/>
</dbReference>
<name>A0A8I1GGA4_9HYPH</name>
<comment type="catalytic activity">
    <reaction evidence="2 14">
        <text>2-C-methyl-D-erythritol 4-phosphate + CTP + H(+) = 4-CDP-2-C-methyl-D-erythritol + diphosphate</text>
        <dbReference type="Rhea" id="RHEA:13429"/>
        <dbReference type="ChEBI" id="CHEBI:15378"/>
        <dbReference type="ChEBI" id="CHEBI:33019"/>
        <dbReference type="ChEBI" id="CHEBI:37563"/>
        <dbReference type="ChEBI" id="CHEBI:57823"/>
        <dbReference type="ChEBI" id="CHEBI:58262"/>
        <dbReference type="EC" id="2.7.7.60"/>
    </reaction>
</comment>
<dbReference type="CDD" id="cd02516">
    <property type="entry name" value="CDP-ME_synthetase"/>
    <property type="match status" value="1"/>
</dbReference>
<evidence type="ECO:0000256" key="11">
    <source>
        <dbReference type="ARBA" id="ARBA00023229"/>
    </source>
</evidence>
<dbReference type="GO" id="GO:0046872">
    <property type="term" value="F:metal ion binding"/>
    <property type="evidence" value="ECO:0007669"/>
    <property type="project" value="UniProtKB-KW"/>
</dbReference>
<dbReference type="InterPro" id="IPR020555">
    <property type="entry name" value="MECDP_synthase_CS"/>
</dbReference>
<dbReference type="Gene3D" id="3.30.1330.50">
    <property type="entry name" value="2-C-methyl-D-erythritol 2,4-cyclodiphosphate synthase"/>
    <property type="match status" value="1"/>
</dbReference>
<dbReference type="AlphaFoldDB" id="A0A8I1GGA4"/>
<evidence type="ECO:0000256" key="14">
    <source>
        <dbReference type="HAMAP-Rule" id="MF_01520"/>
    </source>
</evidence>
<feature type="site" description="Transition state stabilizer" evidence="14">
    <location>
        <position position="23"/>
    </location>
</feature>
<feature type="binding site" evidence="14">
    <location>
        <position position="249"/>
    </location>
    <ligand>
        <name>a divalent metal cation</name>
        <dbReference type="ChEBI" id="CHEBI:60240"/>
    </ligand>
</feature>
<dbReference type="EC" id="4.6.1.12" evidence="14"/>
<keyword evidence="11 14" id="KW-0414">Isoprene biosynthesis</keyword>
<dbReference type="InterPro" id="IPR001228">
    <property type="entry name" value="IspD"/>
</dbReference>
<comment type="function">
    <text evidence="14">Bifunctional enzyme that catalyzes the formation of 4-diphosphocytidyl-2-C-methyl-D-erythritol from CTP and 2-C-methyl-D-erythritol 4-phosphate (MEP) (IspD), and catalyzes the conversion of 4-diphosphocytidyl-2-C-methyl-D-erythritol 2-phosphate (CDP-ME2P) to 2-C-methyl-D-erythritol 2,4-cyclodiphosphate (ME-CPP) with a corresponding release of cytidine 5-monophosphate (CMP) (IspF).</text>
</comment>
<protein>
    <recommendedName>
        <fullName evidence="14">Bifunctional enzyme IspD/IspF</fullName>
    </recommendedName>
    <domain>
        <recommendedName>
            <fullName evidence="14">2-C-methyl-D-erythritol 4-phosphate cytidylyltransferase</fullName>
            <ecNumber evidence="14">2.7.7.60</ecNumber>
        </recommendedName>
        <alternativeName>
            <fullName evidence="14">4-diphosphocytidyl-2C-methyl-D-erythritol synthase</fullName>
        </alternativeName>
        <alternativeName>
            <fullName evidence="14">MEP cytidylyltransferase</fullName>
            <shortName evidence="14">MCT</shortName>
        </alternativeName>
    </domain>
    <domain>
        <recommendedName>
            <fullName evidence="14">2-C-methyl-D-erythritol 2,4-cyclodiphosphate synthase</fullName>
            <shortName evidence="14">MECDP-synthase</shortName>
            <shortName evidence="14">MECPP-synthase</shortName>
            <shortName evidence="14">MECPS</shortName>
            <ecNumber evidence="14">4.6.1.12</ecNumber>
        </recommendedName>
    </domain>
</protein>
<dbReference type="SUPFAM" id="SSF69765">
    <property type="entry name" value="IpsF-like"/>
    <property type="match status" value="1"/>
</dbReference>
<dbReference type="PROSITE" id="PS01295">
    <property type="entry name" value="ISPD"/>
    <property type="match status" value="1"/>
</dbReference>
<dbReference type="Proteomes" id="UP000623250">
    <property type="component" value="Unassembled WGS sequence"/>
</dbReference>
<dbReference type="SUPFAM" id="SSF53448">
    <property type="entry name" value="Nucleotide-diphospho-sugar transferases"/>
    <property type="match status" value="1"/>
</dbReference>
<proteinExistence type="inferred from homology"/>
<evidence type="ECO:0000256" key="3">
    <source>
        <dbReference type="ARBA" id="ARBA00001968"/>
    </source>
</evidence>
<dbReference type="GO" id="GO:0008685">
    <property type="term" value="F:2-C-methyl-D-erythritol 2,4-cyclodiphosphate synthase activity"/>
    <property type="evidence" value="ECO:0007669"/>
    <property type="project" value="UniProtKB-UniRule"/>
</dbReference>
<evidence type="ECO:0000256" key="13">
    <source>
        <dbReference type="ARBA" id="ARBA00023268"/>
    </source>
</evidence>
<dbReference type="InterPro" id="IPR034683">
    <property type="entry name" value="IspD/TarI"/>
</dbReference>
<feature type="domain" description="2-C-methyl-D-erythritol 2,4-cyclodiphosphate synthase" evidence="15">
    <location>
        <begin position="242"/>
        <end position="395"/>
    </location>
</feature>
<dbReference type="GO" id="GO:0019288">
    <property type="term" value="P:isopentenyl diphosphate biosynthetic process, methylerythritol 4-phosphate pathway"/>
    <property type="evidence" value="ECO:0007669"/>
    <property type="project" value="UniProtKB-UniRule"/>
</dbReference>
<evidence type="ECO:0000259" key="15">
    <source>
        <dbReference type="Pfam" id="PF02542"/>
    </source>
</evidence>
<dbReference type="Pfam" id="PF01128">
    <property type="entry name" value="IspD"/>
    <property type="match status" value="1"/>
</dbReference>
<evidence type="ECO:0000313" key="16">
    <source>
        <dbReference type="EMBL" id="MBJ7544624.1"/>
    </source>
</evidence>
<keyword evidence="9 14" id="KW-0548">Nucleotidyltransferase</keyword>
<dbReference type="NCBIfam" id="TIGR00453">
    <property type="entry name" value="ispD"/>
    <property type="match status" value="1"/>
</dbReference>
<accession>A0A8I1GGA4</accession>
<feature type="binding site" evidence="14">
    <location>
        <begin position="275"/>
        <end position="276"/>
    </location>
    <ligand>
        <name>4-CDP-2-C-methyl-D-erythritol 2-phosphate</name>
        <dbReference type="ChEBI" id="CHEBI:57919"/>
    </ligand>
</feature>
<dbReference type="InterPro" id="IPR036571">
    <property type="entry name" value="MECDP_synthase_sf"/>
</dbReference>
<dbReference type="Pfam" id="PF02542">
    <property type="entry name" value="YgbB"/>
    <property type="match status" value="1"/>
</dbReference>
<feature type="binding site" evidence="14">
    <location>
        <begin position="249"/>
        <end position="251"/>
    </location>
    <ligand>
        <name>4-CDP-2-C-methyl-D-erythritol 2-phosphate</name>
        <dbReference type="ChEBI" id="CHEBI:57919"/>
    </ligand>
</feature>
<dbReference type="HAMAP" id="MF_00108">
    <property type="entry name" value="IspD"/>
    <property type="match status" value="1"/>
</dbReference>
<evidence type="ECO:0000313" key="17">
    <source>
        <dbReference type="Proteomes" id="UP000623250"/>
    </source>
</evidence>
<evidence type="ECO:0000256" key="7">
    <source>
        <dbReference type="ARBA" id="ARBA00009789"/>
    </source>
</evidence>
<comment type="similarity">
    <text evidence="14">In the N-terminal section; belongs to the IspD/TarI cytidylyltransferase family. IspD subfamily.</text>
</comment>
<feature type="site" description="Transition state stabilizer" evidence="14">
    <location>
        <position position="275"/>
    </location>
</feature>
<dbReference type="UniPathway" id="UPA00056">
    <property type="reaction ID" value="UER00093"/>
</dbReference>
<feature type="site" description="Transition state stabilizer" evidence="14">
    <location>
        <position position="32"/>
    </location>
</feature>
<comment type="similarity">
    <text evidence="6">Belongs to the IspF family.</text>
</comment>
<keyword evidence="17" id="KW-1185">Reference proteome</keyword>
<dbReference type="EMBL" id="JAEMUK010000079">
    <property type="protein sequence ID" value="MBJ7544624.1"/>
    <property type="molecule type" value="Genomic_DNA"/>
</dbReference>
<dbReference type="InterPro" id="IPR029044">
    <property type="entry name" value="Nucleotide-diphossugar_trans"/>
</dbReference>
<feature type="region of interest" description="2-C-methyl-D-erythritol 4-phosphate cytidylyltransferase" evidence="14">
    <location>
        <begin position="1"/>
        <end position="242"/>
    </location>
</feature>
<dbReference type="CDD" id="cd00554">
    <property type="entry name" value="MECDP_synthase"/>
    <property type="match status" value="1"/>
</dbReference>
<dbReference type="NCBIfam" id="NF006899">
    <property type="entry name" value="PRK09382.1"/>
    <property type="match status" value="1"/>
</dbReference>
<evidence type="ECO:0000256" key="5">
    <source>
        <dbReference type="ARBA" id="ARBA00004787"/>
    </source>
</evidence>
<feature type="site" description="Positions MEP for the nucleophilic attack" evidence="14">
    <location>
        <position position="219"/>
    </location>
</feature>
<comment type="caution">
    <text evidence="14">Lacks conserved residue(s) required for the propagation of feature annotation.</text>
</comment>
<feature type="binding site" evidence="14">
    <location>
        <position position="283"/>
    </location>
    <ligand>
        <name>a divalent metal cation</name>
        <dbReference type="ChEBI" id="CHEBI:60240"/>
    </ligand>
</feature>
<dbReference type="FunFam" id="3.30.1330.50:FF:000003">
    <property type="entry name" value="2-C-methyl-D-erythritol 2,4-cyclodiphosphate synthase"/>
    <property type="match status" value="1"/>
</dbReference>
<comment type="pathway">
    <text evidence="5 14">Isoprenoid biosynthesis; isopentenyl diphosphate biosynthesis via DXP pathway; isopentenyl diphosphate from 1-deoxy-D-xylulose 5-phosphate: step 2/6.</text>
</comment>
<evidence type="ECO:0000256" key="10">
    <source>
        <dbReference type="ARBA" id="ARBA00022723"/>
    </source>
</evidence>
<dbReference type="InterPro" id="IPR018294">
    <property type="entry name" value="ISPD_synthase_CS"/>
</dbReference>
<dbReference type="GO" id="GO:0016114">
    <property type="term" value="P:terpenoid biosynthetic process"/>
    <property type="evidence" value="ECO:0007669"/>
    <property type="project" value="InterPro"/>
</dbReference>
<comment type="caution">
    <text evidence="16">The sequence shown here is derived from an EMBL/GenBank/DDBJ whole genome shotgun (WGS) entry which is preliminary data.</text>
</comment>
<comment type="pathway">
    <text evidence="4 14">Isoprenoid biosynthesis; isopentenyl diphosphate biosynthesis via DXP pathway; isopentenyl diphosphate from 1-deoxy-D-xylulose 5-phosphate: step 4/6.</text>
</comment>
<gene>
    <name evidence="14" type="primary">ispDF</name>
    <name evidence="16" type="ORF">JDN41_13800</name>
</gene>
<feature type="binding site" evidence="14">
    <location>
        <position position="380"/>
    </location>
    <ligand>
        <name>4-CDP-2-C-methyl-D-erythritol 2-phosphate</name>
        <dbReference type="ChEBI" id="CHEBI:57919"/>
    </ligand>
</feature>
<feature type="binding site" evidence="14">
    <location>
        <position position="383"/>
    </location>
    <ligand>
        <name>4-CDP-2-C-methyl-D-erythritol 2-phosphate</name>
        <dbReference type="ChEBI" id="CHEBI:57919"/>
    </ligand>
</feature>
<evidence type="ECO:0000256" key="2">
    <source>
        <dbReference type="ARBA" id="ARBA00001282"/>
    </source>
</evidence>
<dbReference type="InterPro" id="IPR003526">
    <property type="entry name" value="MECDP_synthase"/>
</dbReference>
<comment type="catalytic activity">
    <reaction evidence="1 14">
        <text>4-CDP-2-C-methyl-D-erythritol 2-phosphate = 2-C-methyl-D-erythritol 2,4-cyclic diphosphate + CMP</text>
        <dbReference type="Rhea" id="RHEA:23864"/>
        <dbReference type="ChEBI" id="CHEBI:57919"/>
        <dbReference type="ChEBI" id="CHEBI:58483"/>
        <dbReference type="ChEBI" id="CHEBI:60377"/>
        <dbReference type="EC" id="4.6.1.12"/>
    </reaction>
</comment>
<dbReference type="PROSITE" id="PS01350">
    <property type="entry name" value="ISPF"/>
    <property type="match status" value="1"/>
</dbReference>
<feature type="region of interest" description="2-C-methyl-D-erythritol 2,4-cyclodiphosphate synthase" evidence="14">
    <location>
        <begin position="243"/>
        <end position="400"/>
    </location>
</feature>
<feature type="site" description="Transition state stabilizer" evidence="14">
    <location>
        <position position="374"/>
    </location>
</feature>
<dbReference type="PANTHER" id="PTHR43181:SF1">
    <property type="entry name" value="2-C-METHYL-D-ERYTHRITOL 2,4-CYCLODIPHOSPHATE SYNTHASE, CHLOROPLASTIC"/>
    <property type="match status" value="1"/>
</dbReference>
<evidence type="ECO:0000256" key="6">
    <source>
        <dbReference type="ARBA" id="ARBA00008480"/>
    </source>
</evidence>
<feature type="site" description="Positions MEP for the nucleophilic attack" evidence="14">
    <location>
        <position position="164"/>
    </location>
</feature>
<keyword evidence="12 14" id="KW-0456">Lyase</keyword>
<keyword evidence="8 14" id="KW-0808">Transferase</keyword>
<dbReference type="Gene3D" id="3.90.550.10">
    <property type="entry name" value="Spore Coat Polysaccharide Biosynthesis Protein SpsA, Chain A"/>
    <property type="match status" value="1"/>
</dbReference>
<organism evidence="16 17">
    <name type="scientific">Rhodomicrobium udaipurense</name>
    <dbReference type="NCBI Taxonomy" id="1202716"/>
    <lineage>
        <taxon>Bacteria</taxon>
        <taxon>Pseudomonadati</taxon>
        <taxon>Pseudomonadota</taxon>
        <taxon>Alphaproteobacteria</taxon>
        <taxon>Hyphomicrobiales</taxon>
        <taxon>Hyphomicrobiaceae</taxon>
        <taxon>Rhodomicrobium</taxon>
    </lineage>
</organism>
<evidence type="ECO:0000256" key="9">
    <source>
        <dbReference type="ARBA" id="ARBA00022695"/>
    </source>
</evidence>
<comment type="similarity">
    <text evidence="7">Belongs to the IspD/TarI cytidylyltransferase family. IspD subfamily.</text>
</comment>
<dbReference type="RefSeq" id="WP_052037472.1">
    <property type="nucleotide sequence ID" value="NZ_JAEMUK010000079.1"/>
</dbReference>
<dbReference type="NCBIfam" id="TIGR00151">
    <property type="entry name" value="ispF"/>
    <property type="match status" value="1"/>
</dbReference>
<evidence type="ECO:0000256" key="4">
    <source>
        <dbReference type="ARBA" id="ARBA00004709"/>
    </source>
</evidence>